<dbReference type="EMBL" id="CP092900">
    <property type="protein sequence ID" value="UTC24594.1"/>
    <property type="molecule type" value="Genomic_DNA"/>
</dbReference>
<keyword evidence="1" id="KW-1133">Transmembrane helix</keyword>
<keyword evidence="1" id="KW-0472">Membrane</keyword>
<accession>A0ABY5DL44</accession>
<organism evidence="2 3">
    <name type="scientific">Candidatus Comchoanobacter bicostacola</name>
    <dbReference type="NCBI Taxonomy" id="2919598"/>
    <lineage>
        <taxon>Bacteria</taxon>
        <taxon>Pseudomonadati</taxon>
        <taxon>Pseudomonadota</taxon>
        <taxon>Gammaproteobacteria</taxon>
        <taxon>Candidatus Comchoanobacterales</taxon>
        <taxon>Candidatus Comchoanobacteraceae</taxon>
        <taxon>Candidatus Comchoanobacter</taxon>
    </lineage>
</organism>
<reference evidence="2 3" key="1">
    <citation type="journal article" date="2022" name="Nat. Microbiol.">
        <title>The microbiome of a bacterivorous marine choanoflagellate contains a resource-demanding obligate bacterial associate.</title>
        <authorList>
            <person name="Needham D.M."/>
            <person name="Poirier C."/>
            <person name="Bachy C."/>
            <person name="George E.E."/>
            <person name="Wilken S."/>
            <person name="Yung C.C.M."/>
            <person name="Limardo A.J."/>
            <person name="Morando M."/>
            <person name="Sudek L."/>
            <person name="Malmstrom R.R."/>
            <person name="Keeling P.J."/>
            <person name="Santoro A.E."/>
            <person name="Worden A.Z."/>
        </authorList>
    </citation>
    <scope>NUCLEOTIDE SEQUENCE [LARGE SCALE GENOMIC DNA]</scope>
    <source>
        <strain evidence="2 3">Comchoano-1</strain>
    </source>
</reference>
<keyword evidence="1" id="KW-0812">Transmembrane</keyword>
<evidence type="ECO:0000256" key="1">
    <source>
        <dbReference type="SAM" id="Phobius"/>
    </source>
</evidence>
<dbReference type="RefSeq" id="WP_258568378.1">
    <property type="nucleotide sequence ID" value="NZ_CP092900.1"/>
</dbReference>
<feature type="transmembrane region" description="Helical" evidence="1">
    <location>
        <begin position="91"/>
        <end position="112"/>
    </location>
</feature>
<name>A0ABY5DL44_9GAMM</name>
<dbReference type="Proteomes" id="UP001055955">
    <property type="component" value="Chromosome"/>
</dbReference>
<feature type="transmembrane region" description="Helical" evidence="1">
    <location>
        <begin position="233"/>
        <end position="252"/>
    </location>
</feature>
<feature type="transmembrane region" description="Helical" evidence="1">
    <location>
        <begin position="192"/>
        <end position="221"/>
    </location>
</feature>
<proteinExistence type="predicted"/>
<gene>
    <name evidence="2" type="ORF">MMH89_00235</name>
</gene>
<keyword evidence="3" id="KW-1185">Reference proteome</keyword>
<sequence>MNELGKFVDCRVLYRNGLASDGVDGFVGIDLDLSGDGSALAFWLGFYSNDFLNRVYGNSRDAALTMSMNTSINGLFFGSVKRESIRSTSLFLVYCLLAMIFRLLVVPIFYLLKAIRYPIMLIGSLYFIPKTMSFRQIGFWFEELADIVRGLVDSLTYLPRLLIGAAYIESKLKGSISTKMINDSNDETVSSWWYLLSPVLLLSALPQIVLSPLHVLALLFYNHRAVPRFLLQTLHLLFSVVCGPFQVLFNIHPLSYNNDFGPPPYADRPPPYAPSAEDAGNLEDRAEPTARIFAI</sequence>
<evidence type="ECO:0000313" key="3">
    <source>
        <dbReference type="Proteomes" id="UP001055955"/>
    </source>
</evidence>
<evidence type="ECO:0000313" key="2">
    <source>
        <dbReference type="EMBL" id="UTC24594.1"/>
    </source>
</evidence>
<protein>
    <submittedName>
        <fullName evidence="2">Uncharacterized protein</fullName>
    </submittedName>
</protein>